<comment type="caution">
    <text evidence="1">The sequence shown here is derived from an EMBL/GenBank/DDBJ whole genome shotgun (WGS) entry which is preliminary data.</text>
</comment>
<accession>A0ACA9M5G0</accession>
<proteinExistence type="predicted"/>
<dbReference type="EMBL" id="CAJVPW010006004">
    <property type="protein sequence ID" value="CAG8563323.1"/>
    <property type="molecule type" value="Genomic_DNA"/>
</dbReference>
<evidence type="ECO:0000313" key="1">
    <source>
        <dbReference type="EMBL" id="CAG8563323.1"/>
    </source>
</evidence>
<gene>
    <name evidence="1" type="ORF">SPELUC_LOCUS5696</name>
</gene>
<sequence>KQNVRQYNRKANPYWCITTGKICLTTTVSAKGSPSIAMQRE</sequence>
<reference evidence="1" key="1">
    <citation type="submission" date="2021-06" db="EMBL/GenBank/DDBJ databases">
        <authorList>
            <person name="Kallberg Y."/>
            <person name="Tangrot J."/>
            <person name="Rosling A."/>
        </authorList>
    </citation>
    <scope>NUCLEOTIDE SEQUENCE</scope>
    <source>
        <strain evidence="1">28 12/20/2015</strain>
    </source>
</reference>
<name>A0ACA9M5G0_9GLOM</name>
<keyword evidence="2" id="KW-1185">Reference proteome</keyword>
<organism evidence="1 2">
    <name type="scientific">Cetraspora pellucida</name>
    <dbReference type="NCBI Taxonomy" id="1433469"/>
    <lineage>
        <taxon>Eukaryota</taxon>
        <taxon>Fungi</taxon>
        <taxon>Fungi incertae sedis</taxon>
        <taxon>Mucoromycota</taxon>
        <taxon>Glomeromycotina</taxon>
        <taxon>Glomeromycetes</taxon>
        <taxon>Diversisporales</taxon>
        <taxon>Gigasporaceae</taxon>
        <taxon>Cetraspora</taxon>
    </lineage>
</organism>
<dbReference type="Proteomes" id="UP000789366">
    <property type="component" value="Unassembled WGS sequence"/>
</dbReference>
<protein>
    <submittedName>
        <fullName evidence="1">888_t:CDS:1</fullName>
    </submittedName>
</protein>
<feature type="non-terminal residue" evidence="1">
    <location>
        <position position="1"/>
    </location>
</feature>
<evidence type="ECO:0000313" key="2">
    <source>
        <dbReference type="Proteomes" id="UP000789366"/>
    </source>
</evidence>